<sequence length="367" mass="39438">MTTLASPGTPQADLDTPSLCIDLDVMEANISRMASFMAERGKQWRPHEKCHKTPEIAHRQRAAGAIGVTCAKVSEAEVMAAGGITDILVANMIVGAPKVQRVARLCETADPIIALDHFAQAQPLAAACHEAGVTCRVILEINVGLDRVGVLPGRDAIELARATAQLDGLQLVGIMGYEGHLLRVEDPDEKRTLINASMRLLEETRDAMRDEGLCCDIVSAGGTGSYQFTSDCPAITELQAGGGIFADPVYQLQMGVTGLEYGLTVLATVVSRPEKNRAVLDSGRKTLSPDAHLPLVKDYPGTEVVRMSAEHCELSLVEDSVDLTIGDKVELIVGYADFTTVLHDHFYACRGAVLEEVWEIAGRGKLH</sequence>
<dbReference type="InterPro" id="IPR051466">
    <property type="entry name" value="D-amino_acid_metab_enzyme"/>
</dbReference>
<protein>
    <submittedName>
        <fullName evidence="4">Predicted amino acid aldolase or racemase</fullName>
    </submittedName>
</protein>
<evidence type="ECO:0000313" key="5">
    <source>
        <dbReference type="EMBL" id="ADI23009.1"/>
    </source>
</evidence>
<reference evidence="5" key="1">
    <citation type="submission" date="2010-01" db="EMBL/GenBank/DDBJ databases">
        <title>Genome fragments of uncultured bacteria from the North Pacific subtropical Gyre.</title>
        <authorList>
            <person name="Pham V.D."/>
            <person name="Delong E.F."/>
        </authorList>
    </citation>
    <scope>NUCLEOTIDE SEQUENCE</scope>
</reference>
<dbReference type="Pfam" id="PF14031">
    <property type="entry name" value="D-ser_dehydrat"/>
    <property type="match status" value="1"/>
</dbReference>
<name>E0XYK8_9BACT</name>
<evidence type="ECO:0000259" key="3">
    <source>
        <dbReference type="SMART" id="SM01119"/>
    </source>
</evidence>
<reference evidence="4" key="2">
    <citation type="journal article" date="2011" name="Environ. Microbiol.">
        <title>Time-series analyses of Monterey Bay coastal microbial picoplankton using a 'genome proxy' microarray.</title>
        <authorList>
            <person name="Rich V.I."/>
            <person name="Pham V.D."/>
            <person name="Eppley J."/>
            <person name="Shi Y."/>
            <person name="DeLong E.F."/>
        </authorList>
    </citation>
    <scope>NUCLEOTIDE SEQUENCE</scope>
</reference>
<organism evidence="4">
    <name type="scientific">uncultured Planctomycetales bacterium HF0500_40D21</name>
    <dbReference type="NCBI Taxonomy" id="710747"/>
    <lineage>
        <taxon>Bacteria</taxon>
        <taxon>Pseudomonadati</taxon>
        <taxon>Planctomycetota</taxon>
        <taxon>Planctomycetia</taxon>
        <taxon>Planctomycetales</taxon>
        <taxon>environmental samples</taxon>
    </lineage>
</organism>
<dbReference type="InterPro" id="IPR001608">
    <property type="entry name" value="Ala_racemase_N"/>
</dbReference>
<dbReference type="AlphaFoldDB" id="E0XYK8"/>
<dbReference type="Gene3D" id="2.40.37.20">
    <property type="entry name" value="D-serine dehydratase-like domain"/>
    <property type="match status" value="1"/>
</dbReference>
<dbReference type="GO" id="GO:0036088">
    <property type="term" value="P:D-serine catabolic process"/>
    <property type="evidence" value="ECO:0007669"/>
    <property type="project" value="TreeGrafter"/>
</dbReference>
<feature type="domain" description="D-serine dehydratase-like" evidence="3">
    <location>
        <begin position="262"/>
        <end position="350"/>
    </location>
</feature>
<evidence type="ECO:0000256" key="2">
    <source>
        <dbReference type="ARBA" id="ARBA00023239"/>
    </source>
</evidence>
<dbReference type="GO" id="GO:0008721">
    <property type="term" value="F:D-serine ammonia-lyase activity"/>
    <property type="evidence" value="ECO:0007669"/>
    <property type="project" value="TreeGrafter"/>
</dbReference>
<comment type="similarity">
    <text evidence="1">Belongs to the DSD1 family.</text>
</comment>
<proteinExistence type="inferred from homology"/>
<dbReference type="EMBL" id="GU568003">
    <property type="protein sequence ID" value="ADI23009.1"/>
    <property type="molecule type" value="Genomic_DNA"/>
</dbReference>
<evidence type="ECO:0000313" key="4">
    <source>
        <dbReference type="EMBL" id="ADI19499.1"/>
    </source>
</evidence>
<keyword evidence="2" id="KW-0456">Lyase</keyword>
<dbReference type="EMBL" id="GU474923">
    <property type="protein sequence ID" value="ADI19499.1"/>
    <property type="molecule type" value="Genomic_DNA"/>
</dbReference>
<dbReference type="SUPFAM" id="SSF51419">
    <property type="entry name" value="PLP-binding barrel"/>
    <property type="match status" value="1"/>
</dbReference>
<evidence type="ECO:0000256" key="1">
    <source>
        <dbReference type="ARBA" id="ARBA00005323"/>
    </source>
</evidence>
<accession>E0XYK8</accession>
<dbReference type="PANTHER" id="PTHR28004">
    <property type="entry name" value="ZGC:162816-RELATED"/>
    <property type="match status" value="1"/>
</dbReference>
<dbReference type="InterPro" id="IPR029066">
    <property type="entry name" value="PLP-binding_barrel"/>
</dbReference>
<dbReference type="InterPro" id="IPR026956">
    <property type="entry name" value="D-ser_dehydrat-like_dom"/>
</dbReference>
<dbReference type="Pfam" id="PF01168">
    <property type="entry name" value="Ala_racemase_N"/>
    <property type="match status" value="1"/>
</dbReference>
<dbReference type="Gene3D" id="3.20.20.10">
    <property type="entry name" value="Alanine racemase"/>
    <property type="match status" value="1"/>
</dbReference>
<dbReference type="SMART" id="SM01119">
    <property type="entry name" value="D-ser_dehydrat"/>
    <property type="match status" value="1"/>
</dbReference>
<dbReference type="CDD" id="cd06819">
    <property type="entry name" value="PLPDE_III_LS_D-TA"/>
    <property type="match status" value="1"/>
</dbReference>
<dbReference type="PANTHER" id="PTHR28004:SF2">
    <property type="entry name" value="D-SERINE DEHYDRATASE"/>
    <property type="match status" value="1"/>
</dbReference>
<dbReference type="InterPro" id="IPR042208">
    <property type="entry name" value="D-ser_dehydrat-like_sf"/>
</dbReference>